<organism evidence="1 2">
    <name type="scientific">Ceratodon purpureus</name>
    <name type="common">Fire moss</name>
    <name type="synonym">Dicranum purpureum</name>
    <dbReference type="NCBI Taxonomy" id="3225"/>
    <lineage>
        <taxon>Eukaryota</taxon>
        <taxon>Viridiplantae</taxon>
        <taxon>Streptophyta</taxon>
        <taxon>Embryophyta</taxon>
        <taxon>Bryophyta</taxon>
        <taxon>Bryophytina</taxon>
        <taxon>Bryopsida</taxon>
        <taxon>Dicranidae</taxon>
        <taxon>Pseudoditrichales</taxon>
        <taxon>Ditrichaceae</taxon>
        <taxon>Ceratodon</taxon>
    </lineage>
</organism>
<sequence length="88" mass="9946">MLHRLRCLSGFPPRRAEHPVCFATPPKNPEQFGHEAILEYLQSLDSVDHALIVLCSQWLLKNHPQAFLTLWDAMQAADVVGNHGVQYA</sequence>
<keyword evidence="2" id="KW-1185">Reference proteome</keyword>
<gene>
    <name evidence="1" type="ORF">KC19_1G268300</name>
</gene>
<protein>
    <submittedName>
        <fullName evidence="1">Uncharacterized protein</fullName>
    </submittedName>
</protein>
<dbReference type="Proteomes" id="UP000822688">
    <property type="component" value="Chromosome 1"/>
</dbReference>
<accession>A0A8T0JA52</accession>
<proteinExistence type="predicted"/>
<evidence type="ECO:0000313" key="2">
    <source>
        <dbReference type="Proteomes" id="UP000822688"/>
    </source>
</evidence>
<name>A0A8T0JA52_CERPU</name>
<dbReference type="EMBL" id="CM026421">
    <property type="protein sequence ID" value="KAG0592627.1"/>
    <property type="molecule type" value="Genomic_DNA"/>
</dbReference>
<reference evidence="1" key="1">
    <citation type="submission" date="2020-06" db="EMBL/GenBank/DDBJ databases">
        <title>WGS assembly of Ceratodon purpureus strain R40.</title>
        <authorList>
            <person name="Carey S.B."/>
            <person name="Jenkins J."/>
            <person name="Shu S."/>
            <person name="Lovell J.T."/>
            <person name="Sreedasyam A."/>
            <person name="Maumus F."/>
            <person name="Tiley G.P."/>
            <person name="Fernandez-Pozo N."/>
            <person name="Barry K."/>
            <person name="Chen C."/>
            <person name="Wang M."/>
            <person name="Lipzen A."/>
            <person name="Daum C."/>
            <person name="Saski C.A."/>
            <person name="Payton A.C."/>
            <person name="Mcbreen J.C."/>
            <person name="Conrad R.E."/>
            <person name="Kollar L.M."/>
            <person name="Olsson S."/>
            <person name="Huttunen S."/>
            <person name="Landis J.B."/>
            <person name="Wickett N.J."/>
            <person name="Johnson M.G."/>
            <person name="Rensing S.A."/>
            <person name="Grimwood J."/>
            <person name="Schmutz J."/>
            <person name="Mcdaniel S.F."/>
        </authorList>
    </citation>
    <scope>NUCLEOTIDE SEQUENCE</scope>
    <source>
        <strain evidence="1">R40</strain>
    </source>
</reference>
<evidence type="ECO:0000313" key="1">
    <source>
        <dbReference type="EMBL" id="KAG0592627.1"/>
    </source>
</evidence>
<dbReference type="AlphaFoldDB" id="A0A8T0JA52"/>
<comment type="caution">
    <text evidence="1">The sequence shown here is derived from an EMBL/GenBank/DDBJ whole genome shotgun (WGS) entry which is preliminary data.</text>
</comment>